<keyword evidence="3 6" id="KW-1133">Transmembrane helix</keyword>
<protein>
    <submittedName>
        <fullName evidence="8">Translocation/assembly module TamB domain-containing protein</fullName>
    </submittedName>
</protein>
<dbReference type="PANTHER" id="PTHR36985">
    <property type="entry name" value="TRANSLOCATION AND ASSEMBLY MODULE SUBUNIT TAMB"/>
    <property type="match status" value="1"/>
</dbReference>
<feature type="compositionally biased region" description="Polar residues" evidence="5">
    <location>
        <begin position="205"/>
        <end position="215"/>
    </location>
</feature>
<feature type="transmembrane region" description="Helical" evidence="6">
    <location>
        <begin position="75"/>
        <end position="95"/>
    </location>
</feature>
<evidence type="ECO:0000256" key="1">
    <source>
        <dbReference type="ARBA" id="ARBA00004167"/>
    </source>
</evidence>
<organism evidence="8 9">
    <name type="scientific">Shewanella subflava</name>
    <dbReference type="NCBI Taxonomy" id="2986476"/>
    <lineage>
        <taxon>Bacteria</taxon>
        <taxon>Pseudomonadati</taxon>
        <taxon>Pseudomonadota</taxon>
        <taxon>Gammaproteobacteria</taxon>
        <taxon>Alteromonadales</taxon>
        <taxon>Shewanellaceae</taxon>
        <taxon>Shewanella</taxon>
    </lineage>
</organism>
<dbReference type="Proteomes" id="UP001163714">
    <property type="component" value="Unassembled WGS sequence"/>
</dbReference>
<dbReference type="RefSeq" id="WP_264728866.1">
    <property type="nucleotide sequence ID" value="NZ_JAPDMX010000033.1"/>
</dbReference>
<dbReference type="EMBL" id="JAPDMX010000033">
    <property type="protein sequence ID" value="MCW3174229.1"/>
    <property type="molecule type" value="Genomic_DNA"/>
</dbReference>
<evidence type="ECO:0000256" key="2">
    <source>
        <dbReference type="ARBA" id="ARBA00022692"/>
    </source>
</evidence>
<feature type="region of interest" description="Disordered" evidence="5">
    <location>
        <begin position="1"/>
        <end position="26"/>
    </location>
</feature>
<reference evidence="8" key="1">
    <citation type="submission" date="2022-10" db="EMBL/GenBank/DDBJ databases">
        <title>Shewanella flava sp. nov, isolated from the estuary of the Fenhe River into the Yellow River.</title>
        <authorList>
            <person name="Li Y."/>
        </authorList>
    </citation>
    <scope>NUCLEOTIDE SEQUENCE</scope>
    <source>
        <strain evidence="8">FYR11-62</strain>
    </source>
</reference>
<keyword evidence="9" id="KW-1185">Reference proteome</keyword>
<sequence>MASSKTPMNGTQNNNKTADVHDSASSDVLPNSTLLNKDPQQAENAGLANAEMHQPVVKDTLFIALLKQLWRSFKFYTRIIIYIPLLILVLLALILGTSIGSNIGITIASQLIPNLELNYQSGTINHDLKLDYASWEMDGISVEINDLAIEWLPRCFINKQLCVDSLSASKVTVDIQTALLSDTATSTLVDSQIIYPELMTSAQSNTTEQNLSTADNAAKHAPAEAELSDSDLSKLQSSEQELLILPFDISLNNADLAAINVTVNDMHFNASQLKAKAFWTGPDLKVEHISSFELAVIIPNEDETQTSTADSAEKAWPLADLPAVYLPFRLFIKELNSLDSTLQIGQRKDFFEQIIIAGNYIGYNIGLSQLHAKHSYGDLDLIGDINLVDSYPMNIKVSANIDQIAELPGFTKQKLTLELTDDLKKLAINAKLTGDTTLNLQADVGLNLASLPFRGEISDSKIQWPFKDPQYIANIQSLQAQGKIDAIQAQLLGQFISPFHPELKVDSNLAFQQNTLKLSPLTIQSKAGQLQIEGEVDLADNITWQTKVSTQDLSLQNIEWLQQFTPLRSKISGQFVTSGKMANDKWQIDISDASLKGRMNGYPVTLEGQVAVNQDFAVNAQNLKATALGADLFINGRADSIWNIDAELNVPDLRQWLDGSRGNIHAKVTVTGASDNPMVDLTAKMQNSSFAGAKLDNLTLNAHYLPFNQHQYSFALDNQNIVYKGYKLTSLNIEGKGDQSQQTTTLVTTGDTTINSELLSQTNIDNQTIDATLKQLNISNIFGKWQLDEPIVLAWDQLKNRGKIDAFCISHPHNKLCLTNKVELGAKGQADINFSGNPGQLLAPILSKNINWDGHAALTSQINWQPKTKPTAVVNFTLLPGNIKLIRNVKNVVNIDYQELVFKATLDEKQLRTTITADSDGIASLQTEMNINVTPDRALDGFINIQSLNLEPFGEFFPRLQTLNGNLSTRMNLSGSLMTPDITGNIKLSDGAFALTSNPTLVEKIFLGLQLNGQQAELDGQWHMGDGQAIVNGQLYWPDGQFSGDINVKGTKLAVIQPPIAILDVSPDLNIKFNHQQVAVKGAVSVPSGQIKIMQLSAGGVALSNDVVFNDSISELEVQTSPYAIVADINIDVGKELSIDGMGLTGKLSGNLRLQQQAFKPPLLFGDIKVNKGNYKFMGQTLKINAGEVQFVGPVEVPNLNIEAIKEIKDEDITAGIRVTGTAMRPNVILFSNPAKEQAEVLSYILTGKGFGNASDQQNNSLMMGAALSLGSQVDGGAMTNIGSTARGVIEQFGFSNVQLDANDDGRVAISGYIGDSLMIKYGIGVFNPGYEMTVRYYLLSQLYLETVSGSLSQSLDIYYGFDID</sequence>
<evidence type="ECO:0000256" key="3">
    <source>
        <dbReference type="ARBA" id="ARBA00022989"/>
    </source>
</evidence>
<keyword evidence="2 6" id="KW-0812">Transmembrane</keyword>
<comment type="subcellular location">
    <subcellularLocation>
        <location evidence="1">Membrane</location>
        <topology evidence="1">Single-pass membrane protein</topology>
    </subcellularLocation>
</comment>
<dbReference type="InterPro" id="IPR007452">
    <property type="entry name" value="TamB_C"/>
</dbReference>
<evidence type="ECO:0000313" key="9">
    <source>
        <dbReference type="Proteomes" id="UP001163714"/>
    </source>
</evidence>
<name>A0ABT3IDU2_9GAMM</name>
<feature type="domain" description="Translocation and assembly module TamB C-terminal" evidence="7">
    <location>
        <begin position="1025"/>
        <end position="1363"/>
    </location>
</feature>
<evidence type="ECO:0000256" key="6">
    <source>
        <dbReference type="SAM" id="Phobius"/>
    </source>
</evidence>
<evidence type="ECO:0000259" key="7">
    <source>
        <dbReference type="Pfam" id="PF04357"/>
    </source>
</evidence>
<evidence type="ECO:0000256" key="4">
    <source>
        <dbReference type="ARBA" id="ARBA00023136"/>
    </source>
</evidence>
<accession>A0ABT3IDU2</accession>
<feature type="compositionally biased region" description="Polar residues" evidence="5">
    <location>
        <begin position="1"/>
        <end position="17"/>
    </location>
</feature>
<evidence type="ECO:0000313" key="8">
    <source>
        <dbReference type="EMBL" id="MCW3174229.1"/>
    </source>
</evidence>
<feature type="region of interest" description="Disordered" evidence="5">
    <location>
        <begin position="205"/>
        <end position="231"/>
    </location>
</feature>
<comment type="caution">
    <text evidence="8">The sequence shown here is derived from an EMBL/GenBank/DDBJ whole genome shotgun (WGS) entry which is preliminary data.</text>
</comment>
<proteinExistence type="predicted"/>
<gene>
    <name evidence="8" type="ORF">OHT75_17280</name>
</gene>
<evidence type="ECO:0000256" key="5">
    <source>
        <dbReference type="SAM" id="MobiDB-lite"/>
    </source>
</evidence>
<dbReference type="PANTHER" id="PTHR36985:SF1">
    <property type="entry name" value="TRANSLOCATION AND ASSEMBLY MODULE SUBUNIT TAMB"/>
    <property type="match status" value="1"/>
</dbReference>
<dbReference type="Pfam" id="PF04357">
    <property type="entry name" value="TamB"/>
    <property type="match status" value="1"/>
</dbReference>
<keyword evidence="4 6" id="KW-0472">Membrane</keyword>